<dbReference type="SUPFAM" id="SSF57756">
    <property type="entry name" value="Retrovirus zinc finger-like domains"/>
    <property type="match status" value="1"/>
</dbReference>
<dbReference type="EMBL" id="JAPQKL010000005">
    <property type="protein sequence ID" value="KAJ5130958.1"/>
    <property type="molecule type" value="Genomic_DNA"/>
</dbReference>
<dbReference type="RefSeq" id="XP_056521337.1">
    <property type="nucleotide sequence ID" value="XM_056667741.1"/>
</dbReference>
<evidence type="ECO:0000313" key="3">
    <source>
        <dbReference type="Proteomes" id="UP001149079"/>
    </source>
</evidence>
<dbReference type="OrthoDB" id="10423346at2759"/>
<dbReference type="InterPro" id="IPR036875">
    <property type="entry name" value="Znf_CCHC_sf"/>
</dbReference>
<feature type="region of interest" description="Disordered" evidence="1">
    <location>
        <begin position="236"/>
        <end position="286"/>
    </location>
</feature>
<evidence type="ECO:0008006" key="4">
    <source>
        <dbReference type="Google" id="ProtNLM"/>
    </source>
</evidence>
<comment type="caution">
    <text evidence="2">The sequence shown here is derived from an EMBL/GenBank/DDBJ whole genome shotgun (WGS) entry which is preliminary data.</text>
</comment>
<evidence type="ECO:0000313" key="2">
    <source>
        <dbReference type="EMBL" id="KAJ5130958.1"/>
    </source>
</evidence>
<dbReference type="GO" id="GO:0008270">
    <property type="term" value="F:zinc ion binding"/>
    <property type="evidence" value="ECO:0007669"/>
    <property type="project" value="InterPro"/>
</dbReference>
<accession>A0A9W9GW41</accession>
<protein>
    <recommendedName>
        <fullName evidence="4">CCHC-type domain-containing protein</fullName>
    </recommendedName>
</protein>
<name>A0A9W9GW41_9EURO</name>
<dbReference type="GO" id="GO:0003676">
    <property type="term" value="F:nucleic acid binding"/>
    <property type="evidence" value="ECO:0007669"/>
    <property type="project" value="InterPro"/>
</dbReference>
<feature type="compositionally biased region" description="Polar residues" evidence="1">
    <location>
        <begin position="268"/>
        <end position="277"/>
    </location>
</feature>
<reference evidence="2" key="2">
    <citation type="journal article" date="2023" name="IMA Fungus">
        <title>Comparative genomic study of the Penicillium genus elucidates a diverse pangenome and 15 lateral gene transfer events.</title>
        <authorList>
            <person name="Petersen C."/>
            <person name="Sorensen T."/>
            <person name="Nielsen M.R."/>
            <person name="Sondergaard T.E."/>
            <person name="Sorensen J.L."/>
            <person name="Fitzpatrick D.A."/>
            <person name="Frisvad J.C."/>
            <person name="Nielsen K.L."/>
        </authorList>
    </citation>
    <scope>NUCLEOTIDE SEQUENCE</scope>
    <source>
        <strain evidence="2">IBT 22155</strain>
    </source>
</reference>
<dbReference type="Proteomes" id="UP001149079">
    <property type="component" value="Unassembled WGS sequence"/>
</dbReference>
<dbReference type="Gene3D" id="4.10.60.10">
    <property type="entry name" value="Zinc finger, CCHC-type"/>
    <property type="match status" value="1"/>
</dbReference>
<reference evidence="2" key="1">
    <citation type="submission" date="2022-11" db="EMBL/GenBank/DDBJ databases">
        <authorList>
            <person name="Petersen C."/>
        </authorList>
    </citation>
    <scope>NUCLEOTIDE SEQUENCE</scope>
    <source>
        <strain evidence="2">IBT 22155</strain>
    </source>
</reference>
<organism evidence="2 3">
    <name type="scientific">Penicillium bovifimosum</name>
    <dbReference type="NCBI Taxonomy" id="126998"/>
    <lineage>
        <taxon>Eukaryota</taxon>
        <taxon>Fungi</taxon>
        <taxon>Dikarya</taxon>
        <taxon>Ascomycota</taxon>
        <taxon>Pezizomycotina</taxon>
        <taxon>Eurotiomycetes</taxon>
        <taxon>Eurotiomycetidae</taxon>
        <taxon>Eurotiales</taxon>
        <taxon>Aspergillaceae</taxon>
        <taxon>Penicillium</taxon>
    </lineage>
</organism>
<dbReference type="AlphaFoldDB" id="A0A9W9GW41"/>
<evidence type="ECO:0000256" key="1">
    <source>
        <dbReference type="SAM" id="MobiDB-lite"/>
    </source>
</evidence>
<dbReference type="GeneID" id="81406911"/>
<sequence>MQAESQEAATHRDSPGDTASLASYQPHGAVRVTPAASVVSQGSALVSANPQNMREPRTPDNMVTFRAESSGEYDLFKSMQEAFWLRNSEWFHNDARKVSRVTEFLSPKVNMMWMEYIKNNRDMDITWSVFEAWALSQVPDPVEMQREAERAWWSTKQTKQQDVHQYAIKLTGIYNRLKRTPDPATRIQRLATGVLKEVYDEARRFNAPSTEKWDEWVAFYSQIEKAMPARVSALKDFQKSTGTGGTTRPNKRPFRGRGQQDDTAGDAEQSQGATTGSKRGRDGESRTCHFCQKQGHIARVCRKKAAASAATAESSKK</sequence>
<feature type="region of interest" description="Disordered" evidence="1">
    <location>
        <begin position="1"/>
        <end position="22"/>
    </location>
</feature>
<proteinExistence type="predicted"/>
<gene>
    <name evidence="2" type="ORF">N7515_006997</name>
</gene>
<keyword evidence="3" id="KW-1185">Reference proteome</keyword>